<sequence length="51" mass="5946">MVTFLACRCVFVWWFLILLLASQVTCIDCYSGFDLLLGQLHALVKYLEELF</sequence>
<evidence type="ECO:0000256" key="1">
    <source>
        <dbReference type="SAM" id="SignalP"/>
    </source>
</evidence>
<keyword evidence="3" id="KW-1185">Reference proteome</keyword>
<feature type="chain" id="PRO_5025677538" evidence="1">
    <location>
        <begin position="27"/>
        <end position="51"/>
    </location>
</feature>
<proteinExistence type="predicted"/>
<dbReference type="InParanoid" id="A0A665X0R1"/>
<evidence type="ECO:0000313" key="2">
    <source>
        <dbReference type="Ensembl" id="ENSENLP00000049868.1"/>
    </source>
</evidence>
<dbReference type="OMA" id="FLPCWHI"/>
<reference evidence="2" key="2">
    <citation type="submission" date="2025-08" db="UniProtKB">
        <authorList>
            <consortium name="Ensembl"/>
        </authorList>
    </citation>
    <scope>IDENTIFICATION</scope>
</reference>
<protein>
    <submittedName>
        <fullName evidence="2">Uncharacterized protein</fullName>
    </submittedName>
</protein>
<feature type="signal peptide" evidence="1">
    <location>
        <begin position="1"/>
        <end position="26"/>
    </location>
</feature>
<evidence type="ECO:0000313" key="3">
    <source>
        <dbReference type="Proteomes" id="UP000472264"/>
    </source>
</evidence>
<dbReference type="Proteomes" id="UP000472264">
    <property type="component" value="Chromosome 5"/>
</dbReference>
<name>A0A665X0R1_ECHNA</name>
<dbReference type="AlphaFoldDB" id="A0A665X0R1"/>
<organism evidence="2 3">
    <name type="scientific">Echeneis naucrates</name>
    <name type="common">Live sharksucker</name>
    <dbReference type="NCBI Taxonomy" id="173247"/>
    <lineage>
        <taxon>Eukaryota</taxon>
        <taxon>Metazoa</taxon>
        <taxon>Chordata</taxon>
        <taxon>Craniata</taxon>
        <taxon>Vertebrata</taxon>
        <taxon>Euteleostomi</taxon>
        <taxon>Actinopterygii</taxon>
        <taxon>Neopterygii</taxon>
        <taxon>Teleostei</taxon>
        <taxon>Neoteleostei</taxon>
        <taxon>Acanthomorphata</taxon>
        <taxon>Carangaria</taxon>
        <taxon>Carangiformes</taxon>
        <taxon>Echeneidae</taxon>
        <taxon>Echeneis</taxon>
    </lineage>
</organism>
<reference evidence="2" key="3">
    <citation type="submission" date="2025-09" db="UniProtKB">
        <authorList>
            <consortium name="Ensembl"/>
        </authorList>
    </citation>
    <scope>IDENTIFICATION</scope>
</reference>
<keyword evidence="1" id="KW-0732">Signal</keyword>
<accession>A0A665X0R1</accession>
<dbReference type="Ensembl" id="ENSENLT00000051086.1">
    <property type="protein sequence ID" value="ENSENLP00000049868.1"/>
    <property type="gene ID" value="ENSENLG00000020967.1"/>
</dbReference>
<reference evidence="2" key="1">
    <citation type="submission" date="2021-04" db="EMBL/GenBank/DDBJ databases">
        <authorList>
            <consortium name="Wellcome Sanger Institute Data Sharing"/>
        </authorList>
    </citation>
    <scope>NUCLEOTIDE SEQUENCE [LARGE SCALE GENOMIC DNA]</scope>
</reference>